<reference evidence="4 5" key="1">
    <citation type="journal article" date="2012" name="New Phytol.">
        <title>Insight into trade-off between wood decay and parasitism from the genome of a fungal forest pathogen.</title>
        <authorList>
            <person name="Olson A."/>
            <person name="Aerts A."/>
            <person name="Asiegbu F."/>
            <person name="Belbahri L."/>
            <person name="Bouzid O."/>
            <person name="Broberg A."/>
            <person name="Canback B."/>
            <person name="Coutinho P.M."/>
            <person name="Cullen D."/>
            <person name="Dalman K."/>
            <person name="Deflorio G."/>
            <person name="van Diepen L.T."/>
            <person name="Dunand C."/>
            <person name="Duplessis S."/>
            <person name="Durling M."/>
            <person name="Gonthier P."/>
            <person name="Grimwood J."/>
            <person name="Fossdal C.G."/>
            <person name="Hansson D."/>
            <person name="Henrissat B."/>
            <person name="Hietala A."/>
            <person name="Himmelstrand K."/>
            <person name="Hoffmeister D."/>
            <person name="Hogberg N."/>
            <person name="James T.Y."/>
            <person name="Karlsson M."/>
            <person name="Kohler A."/>
            <person name="Kues U."/>
            <person name="Lee Y.H."/>
            <person name="Lin Y.C."/>
            <person name="Lind M."/>
            <person name="Lindquist E."/>
            <person name="Lombard V."/>
            <person name="Lucas S."/>
            <person name="Lunden K."/>
            <person name="Morin E."/>
            <person name="Murat C."/>
            <person name="Park J."/>
            <person name="Raffaello T."/>
            <person name="Rouze P."/>
            <person name="Salamov A."/>
            <person name="Schmutz J."/>
            <person name="Solheim H."/>
            <person name="Stahlberg J."/>
            <person name="Velez H."/>
            <person name="de Vries R.P."/>
            <person name="Wiebenga A."/>
            <person name="Woodward S."/>
            <person name="Yakovlev I."/>
            <person name="Garbelotto M."/>
            <person name="Martin F."/>
            <person name="Grigoriev I.V."/>
            <person name="Stenlid J."/>
        </authorList>
    </citation>
    <scope>NUCLEOTIDE SEQUENCE [LARGE SCALE GENOMIC DNA]</scope>
    <source>
        <strain evidence="4 5">TC 32-1</strain>
    </source>
</reference>
<proteinExistence type="inferred from homology"/>
<dbReference type="InParanoid" id="W4K7V8"/>
<keyword evidence="1" id="KW-0560">Oxidoreductase</keyword>
<feature type="compositionally biased region" description="Basic and acidic residues" evidence="2">
    <location>
        <begin position="369"/>
        <end position="379"/>
    </location>
</feature>
<dbReference type="HOGENOM" id="CLU_010119_4_0_1"/>
<evidence type="ECO:0000256" key="1">
    <source>
        <dbReference type="RuleBase" id="RU003682"/>
    </source>
</evidence>
<dbReference type="GeneID" id="20666580"/>
<dbReference type="Gene3D" id="2.60.120.330">
    <property type="entry name" value="B-lactam Antibiotic, Isopenicillin N Synthase, Chain"/>
    <property type="match status" value="1"/>
</dbReference>
<accession>W4K7V8</accession>
<evidence type="ECO:0000259" key="3">
    <source>
        <dbReference type="PROSITE" id="PS51471"/>
    </source>
</evidence>
<dbReference type="InterPro" id="IPR044861">
    <property type="entry name" value="IPNS-like_FE2OG_OXY"/>
</dbReference>
<sequence length="379" mass="41955">MPGISLPPFPDDVPTIPLLVIDYELIKAGNKHEINKLWGAATELGFWYLKNHGVYQEAERMFDMGMATLELPLEEKMQYEQGDSGASFGYKHAGAWAIDANGTLDAVEFLNVAKDDILAWPEHVHRTYPSTVNAYMTSTLKPYTDKSLEISFTIFSVLEKRLGLPSGAFIQRHSLKEASGSETRCIRSPPRPEAPPDKSSLGIHSDFGSLVSTSTSLLAVSEVIDRTQAILHNRLGGLQVLPPGSDEWKYVKLVLQPVPGLVVCNLGDAMALWSGGLLRSNLHRVVNPPKAQASHVRWSLGFFTRPNNDSILAPLVEDSEIIAEAVNQTPFGKDNPNLTPQTAGDWYNRRIKNMRKNNRKGPETWRASRGTEHTEVTSS</sequence>
<dbReference type="GO" id="GO:0046872">
    <property type="term" value="F:metal ion binding"/>
    <property type="evidence" value="ECO:0007669"/>
    <property type="project" value="UniProtKB-KW"/>
</dbReference>
<organism evidence="4 5">
    <name type="scientific">Heterobasidion irregulare (strain TC 32-1)</name>
    <dbReference type="NCBI Taxonomy" id="747525"/>
    <lineage>
        <taxon>Eukaryota</taxon>
        <taxon>Fungi</taxon>
        <taxon>Dikarya</taxon>
        <taxon>Basidiomycota</taxon>
        <taxon>Agaricomycotina</taxon>
        <taxon>Agaricomycetes</taxon>
        <taxon>Russulales</taxon>
        <taxon>Bondarzewiaceae</taxon>
        <taxon>Heterobasidion</taxon>
        <taxon>Heterobasidion annosum species complex</taxon>
    </lineage>
</organism>
<evidence type="ECO:0000313" key="5">
    <source>
        <dbReference type="Proteomes" id="UP000030671"/>
    </source>
</evidence>
<comment type="similarity">
    <text evidence="1">Belongs to the iron/ascorbate-dependent oxidoreductase family.</text>
</comment>
<dbReference type="Pfam" id="PF14226">
    <property type="entry name" value="DIOX_N"/>
    <property type="match status" value="1"/>
</dbReference>
<dbReference type="InterPro" id="IPR005123">
    <property type="entry name" value="Oxoglu/Fe-dep_dioxygenase_dom"/>
</dbReference>
<evidence type="ECO:0000313" key="4">
    <source>
        <dbReference type="EMBL" id="ETW81829.1"/>
    </source>
</evidence>
<keyword evidence="1" id="KW-0408">Iron</keyword>
<dbReference type="PANTHER" id="PTHR47990">
    <property type="entry name" value="2-OXOGLUTARATE (2OG) AND FE(II)-DEPENDENT OXYGENASE SUPERFAMILY PROTEIN-RELATED"/>
    <property type="match status" value="1"/>
</dbReference>
<dbReference type="EMBL" id="KI925458">
    <property type="protein sequence ID" value="ETW81829.1"/>
    <property type="molecule type" value="Genomic_DNA"/>
</dbReference>
<protein>
    <submittedName>
        <fullName evidence="4">2-oxoglutarate and FeII dependent oxygenases family protein</fullName>
    </submittedName>
</protein>
<dbReference type="KEGG" id="hir:HETIRDRAFT_118199"/>
<keyword evidence="5" id="KW-1185">Reference proteome</keyword>
<dbReference type="RefSeq" id="XP_009546428.1">
    <property type="nucleotide sequence ID" value="XM_009548133.1"/>
</dbReference>
<gene>
    <name evidence="4" type="primary">oxr1</name>
    <name evidence="4" type="ORF">HETIRDRAFT_118199</name>
</gene>
<dbReference type="eggNOG" id="KOG0143">
    <property type="taxonomic scope" value="Eukaryota"/>
</dbReference>
<feature type="region of interest" description="Disordered" evidence="2">
    <location>
        <begin position="356"/>
        <end position="379"/>
    </location>
</feature>
<feature type="region of interest" description="Disordered" evidence="2">
    <location>
        <begin position="180"/>
        <end position="199"/>
    </location>
</feature>
<dbReference type="GO" id="GO:0016491">
    <property type="term" value="F:oxidoreductase activity"/>
    <property type="evidence" value="ECO:0007669"/>
    <property type="project" value="UniProtKB-KW"/>
</dbReference>
<dbReference type="InterPro" id="IPR026992">
    <property type="entry name" value="DIOX_N"/>
</dbReference>
<dbReference type="SUPFAM" id="SSF51197">
    <property type="entry name" value="Clavaminate synthase-like"/>
    <property type="match status" value="1"/>
</dbReference>
<keyword evidence="1" id="KW-0479">Metal-binding</keyword>
<dbReference type="PROSITE" id="PS51471">
    <property type="entry name" value="FE2OG_OXY"/>
    <property type="match status" value="1"/>
</dbReference>
<feature type="domain" description="Fe2OG dioxygenase" evidence="3">
    <location>
        <begin position="179"/>
        <end position="306"/>
    </location>
</feature>
<evidence type="ECO:0000256" key="2">
    <source>
        <dbReference type="SAM" id="MobiDB-lite"/>
    </source>
</evidence>
<dbReference type="OrthoDB" id="406156at2759"/>
<dbReference type="InterPro" id="IPR027443">
    <property type="entry name" value="IPNS-like_sf"/>
</dbReference>
<dbReference type="AlphaFoldDB" id="W4K7V8"/>
<dbReference type="InterPro" id="IPR050231">
    <property type="entry name" value="Iron_ascorbate_oxido_reductase"/>
</dbReference>
<dbReference type="Pfam" id="PF03171">
    <property type="entry name" value="2OG-FeII_Oxy"/>
    <property type="match status" value="1"/>
</dbReference>
<dbReference type="Proteomes" id="UP000030671">
    <property type="component" value="Unassembled WGS sequence"/>
</dbReference>
<name>W4K7V8_HETIT</name>